<keyword evidence="5" id="KW-1185">Reference proteome</keyword>
<protein>
    <submittedName>
        <fullName evidence="4">Outer membrane protein W</fullName>
    </submittedName>
</protein>
<evidence type="ECO:0000259" key="3">
    <source>
        <dbReference type="Pfam" id="PF13505"/>
    </source>
</evidence>
<keyword evidence="1 2" id="KW-0732">Signal</keyword>
<evidence type="ECO:0000313" key="4">
    <source>
        <dbReference type="EMBL" id="RAJ99723.1"/>
    </source>
</evidence>
<dbReference type="RefSeq" id="WP_111627532.1">
    <property type="nucleotide sequence ID" value="NZ_QLMC01000002.1"/>
</dbReference>
<dbReference type="Gene3D" id="2.40.160.20">
    <property type="match status" value="1"/>
</dbReference>
<dbReference type="OrthoDB" id="1161695at2"/>
<dbReference type="InterPro" id="IPR027385">
    <property type="entry name" value="Beta-barrel_OMP"/>
</dbReference>
<sequence>MFKNLLFAFFTFITLSATAQEFKPFKVNVSLGYARPAGSGVSAGLLTSLEPKYGITDNLDLGLRAEIAVMARAITVNGQDGDVSAKGMGSYLLTGTYYFSQNNFRPYVGLGAGLYSIAGTSVTITDGQIEGENPDDYTVEATNKFGAMARIGFKASHFNLGVEYNIVPTSKSDVLGQAINSQNAYLGIKLGVDIGGGRK</sequence>
<proteinExistence type="predicted"/>
<name>A0A327X310_LARAB</name>
<gene>
    <name evidence="4" type="ORF">LX87_01419</name>
</gene>
<dbReference type="AlphaFoldDB" id="A0A327X310"/>
<feature type="domain" description="Outer membrane protein beta-barrel" evidence="3">
    <location>
        <begin position="6"/>
        <end position="184"/>
    </location>
</feature>
<dbReference type="Pfam" id="PF13505">
    <property type="entry name" value="OMP_b-brl"/>
    <property type="match status" value="1"/>
</dbReference>
<evidence type="ECO:0000313" key="5">
    <source>
        <dbReference type="Proteomes" id="UP000248790"/>
    </source>
</evidence>
<feature type="chain" id="PRO_5016372066" evidence="2">
    <location>
        <begin position="20"/>
        <end position="199"/>
    </location>
</feature>
<dbReference type="Proteomes" id="UP000248790">
    <property type="component" value="Unassembled WGS sequence"/>
</dbReference>
<dbReference type="InterPro" id="IPR011250">
    <property type="entry name" value="OMP/PagP_B-barrel"/>
</dbReference>
<evidence type="ECO:0000256" key="1">
    <source>
        <dbReference type="ARBA" id="ARBA00022729"/>
    </source>
</evidence>
<feature type="signal peptide" evidence="2">
    <location>
        <begin position="1"/>
        <end position="19"/>
    </location>
</feature>
<dbReference type="SUPFAM" id="SSF56925">
    <property type="entry name" value="OMPA-like"/>
    <property type="match status" value="1"/>
</dbReference>
<accession>A0A327X310</accession>
<organism evidence="4 5">
    <name type="scientific">Larkinella arboricola</name>
    <dbReference type="NCBI Taxonomy" id="643671"/>
    <lineage>
        <taxon>Bacteria</taxon>
        <taxon>Pseudomonadati</taxon>
        <taxon>Bacteroidota</taxon>
        <taxon>Cytophagia</taxon>
        <taxon>Cytophagales</taxon>
        <taxon>Spirosomataceae</taxon>
        <taxon>Larkinella</taxon>
    </lineage>
</organism>
<dbReference type="EMBL" id="QLMC01000002">
    <property type="protein sequence ID" value="RAJ99723.1"/>
    <property type="molecule type" value="Genomic_DNA"/>
</dbReference>
<evidence type="ECO:0000256" key="2">
    <source>
        <dbReference type="SAM" id="SignalP"/>
    </source>
</evidence>
<comment type="caution">
    <text evidence="4">The sequence shown here is derived from an EMBL/GenBank/DDBJ whole genome shotgun (WGS) entry which is preliminary data.</text>
</comment>
<reference evidence="4 5" key="1">
    <citation type="submission" date="2018-06" db="EMBL/GenBank/DDBJ databases">
        <title>Genomic Encyclopedia of Archaeal and Bacterial Type Strains, Phase II (KMG-II): from individual species to whole genera.</title>
        <authorList>
            <person name="Goeker M."/>
        </authorList>
    </citation>
    <scope>NUCLEOTIDE SEQUENCE [LARGE SCALE GENOMIC DNA]</scope>
    <source>
        <strain evidence="4 5">DSM 21851</strain>
    </source>
</reference>